<dbReference type="OrthoDB" id="429813at2759"/>
<dbReference type="AlphaFoldDB" id="A0A5N6UPB6"/>
<evidence type="ECO:0000313" key="2">
    <source>
        <dbReference type="Proteomes" id="UP000326950"/>
    </source>
</evidence>
<protein>
    <submittedName>
        <fullName evidence="1">Uncharacterized protein</fullName>
    </submittedName>
</protein>
<gene>
    <name evidence="1" type="ORF">BDV40DRAFT_270389</name>
</gene>
<keyword evidence="2" id="KW-1185">Reference proteome</keyword>
<dbReference type="Proteomes" id="UP000326950">
    <property type="component" value="Unassembled WGS sequence"/>
</dbReference>
<dbReference type="EMBL" id="ML738656">
    <property type="protein sequence ID" value="KAE8160498.1"/>
    <property type="molecule type" value="Genomic_DNA"/>
</dbReference>
<accession>A0A5N6UPB6</accession>
<proteinExistence type="predicted"/>
<evidence type="ECO:0000313" key="1">
    <source>
        <dbReference type="EMBL" id="KAE8160498.1"/>
    </source>
</evidence>
<name>A0A5N6UPB6_ASPTM</name>
<sequence length="77" mass="9214">MAPSIYSKTNRDPLKDWRYIDFHPSMGVELHNIAGAEYEMLIARNPERERYQFPFTLFLDKQEYHTSDLFVRHPDPA</sequence>
<reference evidence="1 2" key="1">
    <citation type="submission" date="2019-04" db="EMBL/GenBank/DDBJ databases">
        <title>Friends and foes A comparative genomics study of 23 Aspergillus species from section Flavi.</title>
        <authorList>
            <consortium name="DOE Joint Genome Institute"/>
            <person name="Kjaerbolling I."/>
            <person name="Vesth T."/>
            <person name="Frisvad J.C."/>
            <person name="Nybo J.L."/>
            <person name="Theobald S."/>
            <person name="Kildgaard S."/>
            <person name="Isbrandt T."/>
            <person name="Kuo A."/>
            <person name="Sato A."/>
            <person name="Lyhne E.K."/>
            <person name="Kogle M.E."/>
            <person name="Wiebenga A."/>
            <person name="Kun R.S."/>
            <person name="Lubbers R.J."/>
            <person name="Makela M.R."/>
            <person name="Barry K."/>
            <person name="Chovatia M."/>
            <person name="Clum A."/>
            <person name="Daum C."/>
            <person name="Haridas S."/>
            <person name="He G."/>
            <person name="LaButti K."/>
            <person name="Lipzen A."/>
            <person name="Mondo S."/>
            <person name="Riley R."/>
            <person name="Salamov A."/>
            <person name="Simmons B.A."/>
            <person name="Magnuson J.K."/>
            <person name="Henrissat B."/>
            <person name="Mortensen U.H."/>
            <person name="Larsen T.O."/>
            <person name="Devries R.P."/>
            <person name="Grigoriev I.V."/>
            <person name="Machida M."/>
            <person name="Baker S.E."/>
            <person name="Andersen M.R."/>
        </authorList>
    </citation>
    <scope>NUCLEOTIDE SEQUENCE [LARGE SCALE GENOMIC DNA]</scope>
    <source>
        <strain evidence="1 2">CBS 117626</strain>
    </source>
</reference>
<organism evidence="1 2">
    <name type="scientific">Aspergillus tamarii</name>
    <dbReference type="NCBI Taxonomy" id="41984"/>
    <lineage>
        <taxon>Eukaryota</taxon>
        <taxon>Fungi</taxon>
        <taxon>Dikarya</taxon>
        <taxon>Ascomycota</taxon>
        <taxon>Pezizomycotina</taxon>
        <taxon>Eurotiomycetes</taxon>
        <taxon>Eurotiomycetidae</taxon>
        <taxon>Eurotiales</taxon>
        <taxon>Aspergillaceae</taxon>
        <taxon>Aspergillus</taxon>
        <taxon>Aspergillus subgen. Circumdati</taxon>
    </lineage>
</organism>